<dbReference type="Pfam" id="PF01330">
    <property type="entry name" value="RuvA_N"/>
    <property type="match status" value="1"/>
</dbReference>
<keyword evidence="4 6" id="KW-0233">DNA recombination</keyword>
<keyword evidence="10" id="KW-1185">Reference proteome</keyword>
<keyword evidence="2 6" id="KW-0227">DNA damage</keyword>
<evidence type="ECO:0000313" key="9">
    <source>
        <dbReference type="EMBL" id="SNS34140.1"/>
    </source>
</evidence>
<reference evidence="9 10" key="1">
    <citation type="submission" date="2017-06" db="EMBL/GenBank/DDBJ databases">
        <authorList>
            <person name="Kim H.J."/>
            <person name="Triplett B.A."/>
        </authorList>
    </citation>
    <scope>NUCLEOTIDE SEQUENCE [LARGE SCALE GENOMIC DNA]</scope>
    <source>
        <strain evidence="9 10">SCA</strain>
    </source>
</reference>
<dbReference type="Pfam" id="PF14520">
    <property type="entry name" value="HHH_5"/>
    <property type="match status" value="1"/>
</dbReference>
<feature type="domain" description="Holliday junction DNA helicase RuvA C-terminal" evidence="8">
    <location>
        <begin position="150"/>
        <end position="193"/>
    </location>
</feature>
<comment type="caution">
    <text evidence="6">Lacks conserved residue(s) required for the propagation of feature annotation.</text>
</comment>
<keyword evidence="1 6" id="KW-0963">Cytoplasm</keyword>
<comment type="similarity">
    <text evidence="6">Belongs to the RuvA family.</text>
</comment>
<dbReference type="InterPro" id="IPR011114">
    <property type="entry name" value="RuvA_C"/>
</dbReference>
<comment type="subunit">
    <text evidence="6">Homotetramer. Forms an RuvA(8)-RuvB(12)-Holliday junction (HJ) complex. HJ DNA is sandwiched between 2 RuvA tetramers; dsDNA enters through RuvA and exits via RuvB. An RuvB hexamer assembles on each DNA strand where it exits the tetramer. Each RuvB hexamer is contacted by two RuvA subunits (via domain III) on 2 adjacent RuvB subunits; this complex drives branch migration. In the full resolvosome a probable DNA-RuvA(4)-RuvB(12)-RuvC(2) complex forms which resolves the HJ.</text>
</comment>
<evidence type="ECO:0000259" key="7">
    <source>
        <dbReference type="Pfam" id="PF01330"/>
    </source>
</evidence>
<dbReference type="Gene3D" id="2.40.50.140">
    <property type="entry name" value="Nucleic acid-binding proteins"/>
    <property type="match status" value="1"/>
</dbReference>
<dbReference type="Gene3D" id="1.10.150.20">
    <property type="entry name" value="5' to 3' exonuclease, C-terminal subdomain"/>
    <property type="match status" value="1"/>
</dbReference>
<accession>A0A239DNT4</accession>
<keyword evidence="9" id="KW-0547">Nucleotide-binding</keyword>
<dbReference type="Gene3D" id="1.10.8.10">
    <property type="entry name" value="DNA helicase RuvA subunit, C-terminal domain"/>
    <property type="match status" value="1"/>
</dbReference>
<dbReference type="InterPro" id="IPR010994">
    <property type="entry name" value="RuvA_2-like"/>
</dbReference>
<name>A0A239DNT4_9FIRM</name>
<dbReference type="GO" id="GO:0000400">
    <property type="term" value="F:four-way junction DNA binding"/>
    <property type="evidence" value="ECO:0007669"/>
    <property type="project" value="UniProtKB-UniRule"/>
</dbReference>
<evidence type="ECO:0000259" key="8">
    <source>
        <dbReference type="Pfam" id="PF07499"/>
    </source>
</evidence>
<dbReference type="SUPFAM" id="SSF46929">
    <property type="entry name" value="DNA helicase RuvA subunit, C-terminal domain"/>
    <property type="match status" value="1"/>
</dbReference>
<evidence type="ECO:0000256" key="6">
    <source>
        <dbReference type="HAMAP-Rule" id="MF_00031"/>
    </source>
</evidence>
<dbReference type="SUPFAM" id="SSF50249">
    <property type="entry name" value="Nucleic acid-binding proteins"/>
    <property type="match status" value="1"/>
</dbReference>
<feature type="domain" description="DNA helicase Holliday junction RuvA type" evidence="7">
    <location>
        <begin position="1"/>
        <end position="61"/>
    </location>
</feature>
<comment type="subcellular location">
    <subcellularLocation>
        <location evidence="6">Cytoplasm</location>
    </subcellularLocation>
</comment>
<dbReference type="GO" id="GO:0009378">
    <property type="term" value="F:four-way junction helicase activity"/>
    <property type="evidence" value="ECO:0007669"/>
    <property type="project" value="InterPro"/>
</dbReference>
<evidence type="ECO:0000256" key="4">
    <source>
        <dbReference type="ARBA" id="ARBA00023172"/>
    </source>
</evidence>
<dbReference type="InterPro" id="IPR000085">
    <property type="entry name" value="RuvA"/>
</dbReference>
<keyword evidence="9" id="KW-0378">Hydrolase</keyword>
<keyword evidence="5 6" id="KW-0234">DNA repair</keyword>
<evidence type="ECO:0000256" key="1">
    <source>
        <dbReference type="ARBA" id="ARBA00022490"/>
    </source>
</evidence>
<dbReference type="HAMAP" id="MF_00031">
    <property type="entry name" value="DNA_HJ_migration_RuvA"/>
    <property type="match status" value="1"/>
</dbReference>
<dbReference type="GO" id="GO:0048476">
    <property type="term" value="C:Holliday junction resolvase complex"/>
    <property type="evidence" value="ECO:0007669"/>
    <property type="project" value="UniProtKB-UniRule"/>
</dbReference>
<dbReference type="NCBIfam" id="TIGR00084">
    <property type="entry name" value="ruvA"/>
    <property type="match status" value="1"/>
</dbReference>
<comment type="domain">
    <text evidence="6">Has three domains with a flexible linker between the domains II and III and assumes an 'L' shape. Domain III is highly mobile and contacts RuvB.</text>
</comment>
<evidence type="ECO:0000256" key="3">
    <source>
        <dbReference type="ARBA" id="ARBA00023125"/>
    </source>
</evidence>
<protein>
    <recommendedName>
        <fullName evidence="6">Holliday junction branch migration complex subunit RuvA</fullName>
    </recommendedName>
</protein>
<dbReference type="SUPFAM" id="SSF47781">
    <property type="entry name" value="RuvA domain 2-like"/>
    <property type="match status" value="1"/>
</dbReference>
<comment type="function">
    <text evidence="6">The RuvA-RuvB-RuvC complex processes Holliday junction (HJ) DNA during genetic recombination and DNA repair, while the RuvA-RuvB complex plays an important role in the rescue of blocked DNA replication forks via replication fork reversal (RFR). RuvA specifically binds to HJ cruciform DNA, conferring on it an open structure. The RuvB hexamer acts as an ATP-dependent pump, pulling dsDNA into and through the RuvAB complex. HJ branch migration allows RuvC to scan DNA until it finds its consensus sequence, where it cleaves and resolves the cruciform DNA.</text>
</comment>
<dbReference type="GO" id="GO:0006310">
    <property type="term" value="P:DNA recombination"/>
    <property type="evidence" value="ECO:0007669"/>
    <property type="project" value="UniProtKB-UniRule"/>
</dbReference>
<proteinExistence type="inferred from homology"/>
<feature type="region of interest" description="Domain III" evidence="6">
    <location>
        <begin position="142"/>
        <end position="194"/>
    </location>
</feature>
<dbReference type="RefSeq" id="WP_089282746.1">
    <property type="nucleotide sequence ID" value="NZ_FZOJ01000008.1"/>
</dbReference>
<sequence>MFEYIKGQVMDLFIDRIIIEVGGIGYRIHSTMNSTASLKSGDITTIYTHFVFKEDEMSLYGFVNKEELLMFQQLISVSKVGPKLAVSILSTYTPYKLANYILSNDINSISKASGVGKKTAERIIVELRDKVKNYNLEPDNNVHIQDYENSYEALDALVALGYNKQEAEGVLFSMETTNLTTEETIKKALKLLMR</sequence>
<dbReference type="GO" id="GO:0005524">
    <property type="term" value="F:ATP binding"/>
    <property type="evidence" value="ECO:0007669"/>
    <property type="project" value="InterPro"/>
</dbReference>
<evidence type="ECO:0000256" key="5">
    <source>
        <dbReference type="ARBA" id="ARBA00023204"/>
    </source>
</evidence>
<dbReference type="Pfam" id="PF07499">
    <property type="entry name" value="RuvA_C"/>
    <property type="match status" value="1"/>
</dbReference>
<keyword evidence="9" id="KW-0347">Helicase</keyword>
<dbReference type="InterPro" id="IPR012340">
    <property type="entry name" value="NA-bd_OB-fold"/>
</dbReference>
<dbReference type="CDD" id="cd14332">
    <property type="entry name" value="UBA_RuvA_C"/>
    <property type="match status" value="1"/>
</dbReference>
<evidence type="ECO:0000313" key="10">
    <source>
        <dbReference type="Proteomes" id="UP000198304"/>
    </source>
</evidence>
<dbReference type="GO" id="GO:0009379">
    <property type="term" value="C:Holliday junction helicase complex"/>
    <property type="evidence" value="ECO:0007669"/>
    <property type="project" value="InterPro"/>
</dbReference>
<dbReference type="AlphaFoldDB" id="A0A239DNT4"/>
<keyword evidence="3 6" id="KW-0238">DNA-binding</keyword>
<keyword evidence="9" id="KW-0067">ATP-binding</keyword>
<dbReference type="Proteomes" id="UP000198304">
    <property type="component" value="Unassembled WGS sequence"/>
</dbReference>
<dbReference type="OrthoDB" id="5293449at2"/>
<dbReference type="GO" id="GO:0005737">
    <property type="term" value="C:cytoplasm"/>
    <property type="evidence" value="ECO:0007669"/>
    <property type="project" value="UniProtKB-SubCell"/>
</dbReference>
<dbReference type="InterPro" id="IPR036267">
    <property type="entry name" value="RuvA_C_sf"/>
</dbReference>
<dbReference type="EMBL" id="FZOJ01000008">
    <property type="protein sequence ID" value="SNS34140.1"/>
    <property type="molecule type" value="Genomic_DNA"/>
</dbReference>
<dbReference type="GO" id="GO:0006281">
    <property type="term" value="P:DNA repair"/>
    <property type="evidence" value="ECO:0007669"/>
    <property type="project" value="UniProtKB-UniRule"/>
</dbReference>
<dbReference type="InterPro" id="IPR013849">
    <property type="entry name" value="DNA_helicase_Holl-junc_RuvA_I"/>
</dbReference>
<gene>
    <name evidence="6" type="primary">ruvA</name>
    <name evidence="9" type="ORF">SAMN05446037_100867</name>
</gene>
<organism evidence="9 10">
    <name type="scientific">Anaerovirgula multivorans</name>
    <dbReference type="NCBI Taxonomy" id="312168"/>
    <lineage>
        <taxon>Bacteria</taxon>
        <taxon>Bacillati</taxon>
        <taxon>Bacillota</taxon>
        <taxon>Clostridia</taxon>
        <taxon>Peptostreptococcales</taxon>
        <taxon>Natronincolaceae</taxon>
        <taxon>Anaerovirgula</taxon>
    </lineage>
</organism>
<evidence type="ECO:0000256" key="2">
    <source>
        <dbReference type="ARBA" id="ARBA00022763"/>
    </source>
</evidence>